<dbReference type="CDD" id="cd04333">
    <property type="entry name" value="ProX_deacylase"/>
    <property type="match status" value="1"/>
</dbReference>
<protein>
    <recommendedName>
        <fullName evidence="1">YbaK/aminoacyl-tRNA synthetase-associated domain-containing protein</fullName>
    </recommendedName>
</protein>
<dbReference type="RefSeq" id="WP_021200364.1">
    <property type="nucleotide sequence ID" value="NZ_ATAO01000206.1"/>
</dbReference>
<gene>
    <name evidence="2" type="ORF">L687_02090</name>
</gene>
<dbReference type="PANTHER" id="PTHR30411:SF1">
    <property type="entry name" value="CYTOPLASMIC PROTEIN"/>
    <property type="match status" value="1"/>
</dbReference>
<dbReference type="SUPFAM" id="SSF55826">
    <property type="entry name" value="YbaK/ProRS associated domain"/>
    <property type="match status" value="1"/>
</dbReference>
<evidence type="ECO:0000313" key="2">
    <source>
        <dbReference type="EMBL" id="EQM74263.1"/>
    </source>
</evidence>
<dbReference type="Pfam" id="PF04073">
    <property type="entry name" value="tRNA_edit"/>
    <property type="match status" value="1"/>
</dbReference>
<evidence type="ECO:0000313" key="3">
    <source>
        <dbReference type="Proteomes" id="UP000016033"/>
    </source>
</evidence>
<dbReference type="InterPro" id="IPR036754">
    <property type="entry name" value="YbaK/aa-tRNA-synt-asso_dom_sf"/>
</dbReference>
<dbReference type="PANTHER" id="PTHR30411">
    <property type="entry name" value="CYTOPLASMIC PROTEIN"/>
    <property type="match status" value="1"/>
</dbReference>
<sequence>MSETPSLPERSRLVHEHLVDAGVETAIRVLPDSARTAVEAAAAIGCDVAAIANSLVFLADGVPVLVLTSGGHRVELSTLRASIGADDVSMAPASVVRSATGQAIGGVAPVGHPAPLRTFIDEALRDHRELWAAAGHPHTVMPLTFDELRRITDATVIAVV</sequence>
<evidence type="ECO:0000259" key="1">
    <source>
        <dbReference type="Pfam" id="PF04073"/>
    </source>
</evidence>
<dbReference type="InterPro" id="IPR007214">
    <property type="entry name" value="YbaK/aa-tRNA-synth-assoc-dom"/>
</dbReference>
<dbReference type="Gene3D" id="3.90.960.10">
    <property type="entry name" value="YbaK/aminoacyl-tRNA synthetase-associated domain"/>
    <property type="match status" value="1"/>
</dbReference>
<feature type="domain" description="YbaK/aminoacyl-tRNA synthetase-associated" evidence="1">
    <location>
        <begin position="33"/>
        <end position="150"/>
    </location>
</feature>
<dbReference type="AlphaFoldDB" id="T5KHN6"/>
<dbReference type="PATRIC" id="fig|1333857.3.peg.2408"/>
<comment type="caution">
    <text evidence="2">The sequence shown here is derived from an EMBL/GenBank/DDBJ whole genome shotgun (WGS) entry which is preliminary data.</text>
</comment>
<organism evidence="2 3">
    <name type="scientific">Microbacterium maritypicum MF109</name>
    <dbReference type="NCBI Taxonomy" id="1333857"/>
    <lineage>
        <taxon>Bacteria</taxon>
        <taxon>Bacillati</taxon>
        <taxon>Actinomycetota</taxon>
        <taxon>Actinomycetes</taxon>
        <taxon>Micrococcales</taxon>
        <taxon>Microbacteriaceae</taxon>
        <taxon>Microbacterium</taxon>
    </lineage>
</organism>
<dbReference type="EMBL" id="ATAO01000206">
    <property type="protein sequence ID" value="EQM74263.1"/>
    <property type="molecule type" value="Genomic_DNA"/>
</dbReference>
<dbReference type="GO" id="GO:0002161">
    <property type="term" value="F:aminoacyl-tRNA deacylase activity"/>
    <property type="evidence" value="ECO:0007669"/>
    <property type="project" value="InterPro"/>
</dbReference>
<accession>T5KHN6</accession>
<proteinExistence type="predicted"/>
<name>T5KHN6_MICMQ</name>
<dbReference type="Proteomes" id="UP000016033">
    <property type="component" value="Unassembled WGS sequence"/>
</dbReference>
<reference evidence="2 3" key="1">
    <citation type="journal article" date="2013" name="Genome Announc.">
        <title>Whole-genome sequences of five oyster-associated bacteria show potential for crude oil hydrocarbon degradation.</title>
        <authorList>
            <person name="Chauhan A."/>
            <person name="Green S."/>
            <person name="Pathak A."/>
            <person name="Thomas J."/>
            <person name="Venkatramanan R."/>
        </authorList>
    </citation>
    <scope>NUCLEOTIDE SEQUENCE [LARGE SCALE GENOMIC DNA]</scope>
    <source>
        <strain evidence="2 3">MF109</strain>
    </source>
</reference>